<reference evidence="2" key="1">
    <citation type="submission" date="2013-11" db="EMBL/GenBank/DDBJ databases">
        <title>The Genome Sequence of Phytophthora parasitica IAC_01/95.</title>
        <authorList>
            <consortium name="The Broad Institute Genomics Platform"/>
            <person name="Russ C."/>
            <person name="Tyler B."/>
            <person name="Panabieres F."/>
            <person name="Shan W."/>
            <person name="Tripathy S."/>
            <person name="Grunwald N."/>
            <person name="Machado M."/>
            <person name="Johnson C.S."/>
            <person name="Arredondo F."/>
            <person name="Hong C."/>
            <person name="Coffey M."/>
            <person name="Young S.K."/>
            <person name="Zeng Q."/>
            <person name="Gargeya S."/>
            <person name="Fitzgerald M."/>
            <person name="Abouelleil A."/>
            <person name="Alvarado L."/>
            <person name="Chapman S.B."/>
            <person name="Gainer-Dewar J."/>
            <person name="Goldberg J."/>
            <person name="Griggs A."/>
            <person name="Gujja S."/>
            <person name="Hansen M."/>
            <person name="Howarth C."/>
            <person name="Imamovic A."/>
            <person name="Ireland A."/>
            <person name="Larimer J."/>
            <person name="McCowan C."/>
            <person name="Murphy C."/>
            <person name="Pearson M."/>
            <person name="Poon T.W."/>
            <person name="Priest M."/>
            <person name="Roberts A."/>
            <person name="Saif S."/>
            <person name="Shea T."/>
            <person name="Sykes S."/>
            <person name="Wortman J."/>
            <person name="Nusbaum C."/>
            <person name="Birren B."/>
        </authorList>
    </citation>
    <scope>NUCLEOTIDE SEQUENCE [LARGE SCALE GENOMIC DNA]</scope>
    <source>
        <strain evidence="2">IAC_01/95</strain>
    </source>
</reference>
<evidence type="ECO:0000256" key="1">
    <source>
        <dbReference type="SAM" id="MobiDB-lite"/>
    </source>
</evidence>
<sequence>AAADLNAQLEYEAQSDDDEAPRETARTTTAAVQVATGTTGKRRRSTTMAREEGWNESSARLVETRRRRWRNKAGQYVLEYGLRPAKRRSRGGHDDNGARWVSVAEYEEYFQADMAVAGEIFQQDRWMNGTDEVSNEPNKRAVDTQDHL</sequence>
<proteinExistence type="predicted"/>
<dbReference type="Proteomes" id="UP000054532">
    <property type="component" value="Unassembled WGS sequence"/>
</dbReference>
<name>W2M2C4_PHYNI</name>
<feature type="compositionally biased region" description="Basic and acidic residues" evidence="1">
    <location>
        <begin position="137"/>
        <end position="148"/>
    </location>
</feature>
<evidence type="ECO:0000313" key="2">
    <source>
        <dbReference type="EMBL" id="ETM30542.1"/>
    </source>
</evidence>
<feature type="compositionally biased region" description="Low complexity" evidence="1">
    <location>
        <begin position="26"/>
        <end position="39"/>
    </location>
</feature>
<dbReference type="AlphaFoldDB" id="W2M2C4"/>
<feature type="region of interest" description="Disordered" evidence="1">
    <location>
        <begin position="127"/>
        <end position="148"/>
    </location>
</feature>
<gene>
    <name evidence="2" type="ORF">L914_21783</name>
</gene>
<protein>
    <submittedName>
        <fullName evidence="2">Uncharacterized protein</fullName>
    </submittedName>
</protein>
<dbReference type="EMBL" id="KI697016">
    <property type="protein sequence ID" value="ETM30542.1"/>
    <property type="molecule type" value="Genomic_DNA"/>
</dbReference>
<organism evidence="2">
    <name type="scientific">Phytophthora nicotianae</name>
    <name type="common">Potato buckeye rot agent</name>
    <name type="synonym">Phytophthora parasitica</name>
    <dbReference type="NCBI Taxonomy" id="4792"/>
    <lineage>
        <taxon>Eukaryota</taxon>
        <taxon>Sar</taxon>
        <taxon>Stramenopiles</taxon>
        <taxon>Oomycota</taxon>
        <taxon>Peronosporomycetes</taxon>
        <taxon>Peronosporales</taxon>
        <taxon>Peronosporaceae</taxon>
        <taxon>Phytophthora</taxon>
    </lineage>
</organism>
<feature type="region of interest" description="Disordered" evidence="1">
    <location>
        <begin position="1"/>
        <end position="55"/>
    </location>
</feature>
<dbReference type="VEuPathDB" id="FungiDB:PPTG_19342"/>
<feature type="non-terminal residue" evidence="2">
    <location>
        <position position="1"/>
    </location>
</feature>
<accession>W2M2C4</accession>